<dbReference type="InterPro" id="IPR050807">
    <property type="entry name" value="TransReg_Diox_bact_type"/>
</dbReference>
<dbReference type="RefSeq" id="WP_011420942.1">
    <property type="nucleotide sequence ID" value="NC_007760.1"/>
</dbReference>
<dbReference type="Proteomes" id="UP000001935">
    <property type="component" value="Chromosome"/>
</dbReference>
<name>Q2IJ29_ANADE</name>
<dbReference type="GO" id="GO:0003677">
    <property type="term" value="F:DNA binding"/>
    <property type="evidence" value="ECO:0007669"/>
    <property type="project" value="UniProtKB-KW"/>
</dbReference>
<dbReference type="Gene3D" id="1.10.260.40">
    <property type="entry name" value="lambda repressor-like DNA-binding domains"/>
    <property type="match status" value="1"/>
</dbReference>
<evidence type="ECO:0000313" key="4">
    <source>
        <dbReference type="Proteomes" id="UP000001935"/>
    </source>
</evidence>
<proteinExistence type="predicted"/>
<dbReference type="PANTHER" id="PTHR46797:SF1">
    <property type="entry name" value="METHYLPHOSPHONATE SYNTHASE"/>
    <property type="match status" value="1"/>
</dbReference>
<protein>
    <submittedName>
        <fullName evidence="3">Transcriptional regulator, XRE family</fullName>
    </submittedName>
</protein>
<dbReference type="eggNOG" id="COG3620">
    <property type="taxonomic scope" value="Bacteria"/>
</dbReference>
<gene>
    <name evidence="3" type="ordered locus">Adeh_1888</name>
</gene>
<accession>Q2IJ29</accession>
<dbReference type="SMART" id="SM00530">
    <property type="entry name" value="HTH_XRE"/>
    <property type="match status" value="1"/>
</dbReference>
<reference evidence="3 4" key="1">
    <citation type="submission" date="2006-01" db="EMBL/GenBank/DDBJ databases">
        <title>Complete sequence of Anaeromyxobacter dehalogenans 2CP-C.</title>
        <authorList>
            <consortium name="US DOE Joint Genome Institute"/>
            <person name="Copeland A."/>
            <person name="Lucas S."/>
            <person name="Lapidus A."/>
            <person name="Barry K."/>
            <person name="Detter J.C."/>
            <person name="Glavina T."/>
            <person name="Hammon N."/>
            <person name="Israni S."/>
            <person name="Pitluck S."/>
            <person name="Brettin T."/>
            <person name="Bruce D."/>
            <person name="Han C."/>
            <person name="Tapia R."/>
            <person name="Gilna P."/>
            <person name="Kiss H."/>
            <person name="Schmutz J."/>
            <person name="Larimer F."/>
            <person name="Land M."/>
            <person name="Kyrpides N."/>
            <person name="Anderson I."/>
            <person name="Sanford R.A."/>
            <person name="Ritalahti K.M."/>
            <person name="Thomas H.S."/>
            <person name="Kirby J.R."/>
            <person name="Zhulin I.B."/>
            <person name="Loeffler F.E."/>
            <person name="Richardson P."/>
        </authorList>
    </citation>
    <scope>NUCLEOTIDE SEQUENCE [LARGE SCALE GENOMIC DNA]</scope>
    <source>
        <strain evidence="3 4">2CP-C</strain>
    </source>
</reference>
<evidence type="ECO:0000256" key="1">
    <source>
        <dbReference type="ARBA" id="ARBA00023125"/>
    </source>
</evidence>
<dbReference type="STRING" id="290397.Adeh_1888"/>
<dbReference type="CDD" id="cd00093">
    <property type="entry name" value="HTH_XRE"/>
    <property type="match status" value="1"/>
</dbReference>
<dbReference type="GO" id="GO:0003700">
    <property type="term" value="F:DNA-binding transcription factor activity"/>
    <property type="evidence" value="ECO:0007669"/>
    <property type="project" value="TreeGrafter"/>
</dbReference>
<evidence type="ECO:0000259" key="2">
    <source>
        <dbReference type="PROSITE" id="PS50943"/>
    </source>
</evidence>
<dbReference type="InterPro" id="IPR010982">
    <property type="entry name" value="Lambda_DNA-bd_dom_sf"/>
</dbReference>
<dbReference type="GO" id="GO:0005829">
    <property type="term" value="C:cytosol"/>
    <property type="evidence" value="ECO:0007669"/>
    <property type="project" value="TreeGrafter"/>
</dbReference>
<dbReference type="SUPFAM" id="SSF47413">
    <property type="entry name" value="lambda repressor-like DNA-binding domains"/>
    <property type="match status" value="1"/>
</dbReference>
<dbReference type="PANTHER" id="PTHR46797">
    <property type="entry name" value="HTH-TYPE TRANSCRIPTIONAL REGULATOR"/>
    <property type="match status" value="1"/>
</dbReference>
<dbReference type="EMBL" id="CP000251">
    <property type="protein sequence ID" value="ABC81659.1"/>
    <property type="molecule type" value="Genomic_DNA"/>
</dbReference>
<dbReference type="HOGENOM" id="CLU_1871088_0_0_7"/>
<keyword evidence="1" id="KW-0238">DNA-binding</keyword>
<dbReference type="AlphaFoldDB" id="Q2IJ29"/>
<dbReference type="OrthoDB" id="337567at2"/>
<dbReference type="PROSITE" id="PS50943">
    <property type="entry name" value="HTH_CROC1"/>
    <property type="match status" value="1"/>
</dbReference>
<dbReference type="InterPro" id="IPR001387">
    <property type="entry name" value="Cro/C1-type_HTH"/>
</dbReference>
<evidence type="ECO:0000313" key="3">
    <source>
        <dbReference type="EMBL" id="ABC81659.1"/>
    </source>
</evidence>
<dbReference type="Pfam" id="PF01381">
    <property type="entry name" value="HTH_3"/>
    <property type="match status" value="1"/>
</dbReference>
<organism evidence="3 4">
    <name type="scientific">Anaeromyxobacter dehalogenans (strain 2CP-C)</name>
    <dbReference type="NCBI Taxonomy" id="290397"/>
    <lineage>
        <taxon>Bacteria</taxon>
        <taxon>Pseudomonadati</taxon>
        <taxon>Myxococcota</taxon>
        <taxon>Myxococcia</taxon>
        <taxon>Myxococcales</taxon>
        <taxon>Cystobacterineae</taxon>
        <taxon>Anaeromyxobacteraceae</taxon>
        <taxon>Anaeromyxobacter</taxon>
    </lineage>
</organism>
<feature type="domain" description="HTH cro/C1-type" evidence="2">
    <location>
        <begin position="50"/>
        <end position="110"/>
    </location>
</feature>
<dbReference type="KEGG" id="ade:Adeh_1888"/>
<sequence length="136" mass="15200">MPTKRTKTTGPAMRRTGIRFDEYLTGQLRERDFGVHYEQRRLVHDVAIAVRSMRENAGLTQAQLAEIVGTSQPSIARMEKGLDQRTPRWETLHKIARALGKNLRFSFEDADDGADVLVEVNGIPVRASQDAPAGGR</sequence>